<dbReference type="EMBL" id="FOKO01000005">
    <property type="protein sequence ID" value="SFD00948.1"/>
    <property type="molecule type" value="Genomic_DNA"/>
</dbReference>
<reference evidence="1 2" key="1">
    <citation type="submission" date="2016-10" db="EMBL/GenBank/DDBJ databases">
        <authorList>
            <person name="Varghese N."/>
            <person name="Submissions S."/>
        </authorList>
    </citation>
    <scope>NUCLEOTIDE SEQUENCE [LARGE SCALE GENOMIC DNA]</scope>
    <source>
        <strain evidence="1 2">CGMCC 1.7012</strain>
    </source>
</reference>
<dbReference type="AlphaFoldDB" id="A0AA94H6Q1"/>
<proteinExistence type="predicted"/>
<accession>A0AA94H6Q1</accession>
<evidence type="ECO:0000313" key="1">
    <source>
        <dbReference type="EMBL" id="SFD00948.1"/>
    </source>
</evidence>
<name>A0AA94H6Q1_9ENTR</name>
<evidence type="ECO:0000313" key="2">
    <source>
        <dbReference type="Proteomes" id="UP000182314"/>
    </source>
</evidence>
<gene>
    <name evidence="1" type="ORF">SAMN05216286_3894</name>
</gene>
<organism evidence="1 2">
    <name type="scientific">Kosakonia oryzae</name>
    <dbReference type="NCBI Taxonomy" id="497725"/>
    <lineage>
        <taxon>Bacteria</taxon>
        <taxon>Pseudomonadati</taxon>
        <taxon>Pseudomonadota</taxon>
        <taxon>Gammaproteobacteria</taxon>
        <taxon>Enterobacterales</taxon>
        <taxon>Enterobacteriaceae</taxon>
        <taxon>Kosakonia</taxon>
    </lineage>
</organism>
<dbReference type="Proteomes" id="UP000182314">
    <property type="component" value="Unassembled WGS sequence"/>
</dbReference>
<sequence length="79" mass="9517">MWRGDKLKMKYHRNVIKEIRLYVRNMKRCWKNLQNGSVPEWGWISGQGQKGEDLWDDKVTGYYGKYTGSSDSYWQYKAC</sequence>
<protein>
    <submittedName>
        <fullName evidence="1">Uncharacterized protein</fullName>
    </submittedName>
</protein>
<comment type="caution">
    <text evidence="1">The sequence shown here is derived from an EMBL/GenBank/DDBJ whole genome shotgun (WGS) entry which is preliminary data.</text>
</comment>